<protein>
    <submittedName>
        <fullName evidence="1">Uncharacterized protein</fullName>
    </submittedName>
</protein>
<dbReference type="Proteomes" id="UP000807342">
    <property type="component" value="Unassembled WGS sequence"/>
</dbReference>
<organism evidence="1 2">
    <name type="scientific">Macrolepiota fuliginosa MF-IS2</name>
    <dbReference type="NCBI Taxonomy" id="1400762"/>
    <lineage>
        <taxon>Eukaryota</taxon>
        <taxon>Fungi</taxon>
        <taxon>Dikarya</taxon>
        <taxon>Basidiomycota</taxon>
        <taxon>Agaricomycotina</taxon>
        <taxon>Agaricomycetes</taxon>
        <taxon>Agaricomycetidae</taxon>
        <taxon>Agaricales</taxon>
        <taxon>Agaricineae</taxon>
        <taxon>Agaricaceae</taxon>
        <taxon>Macrolepiota</taxon>
    </lineage>
</organism>
<dbReference type="EMBL" id="MU152298">
    <property type="protein sequence ID" value="KAF9440733.1"/>
    <property type="molecule type" value="Genomic_DNA"/>
</dbReference>
<evidence type="ECO:0000313" key="2">
    <source>
        <dbReference type="Proteomes" id="UP000807342"/>
    </source>
</evidence>
<reference evidence="1" key="1">
    <citation type="submission" date="2020-11" db="EMBL/GenBank/DDBJ databases">
        <authorList>
            <consortium name="DOE Joint Genome Institute"/>
            <person name="Ahrendt S."/>
            <person name="Riley R."/>
            <person name="Andreopoulos W."/>
            <person name="Labutti K."/>
            <person name="Pangilinan J."/>
            <person name="Ruiz-Duenas F.J."/>
            <person name="Barrasa J.M."/>
            <person name="Sanchez-Garcia M."/>
            <person name="Camarero S."/>
            <person name="Miyauchi S."/>
            <person name="Serrano A."/>
            <person name="Linde D."/>
            <person name="Babiker R."/>
            <person name="Drula E."/>
            <person name="Ayuso-Fernandez I."/>
            <person name="Pacheco R."/>
            <person name="Padilla G."/>
            <person name="Ferreira P."/>
            <person name="Barriuso J."/>
            <person name="Kellner H."/>
            <person name="Castanera R."/>
            <person name="Alfaro M."/>
            <person name="Ramirez L."/>
            <person name="Pisabarro A.G."/>
            <person name="Kuo A."/>
            <person name="Tritt A."/>
            <person name="Lipzen A."/>
            <person name="He G."/>
            <person name="Yan M."/>
            <person name="Ng V."/>
            <person name="Cullen D."/>
            <person name="Martin F."/>
            <person name="Rosso M.-N."/>
            <person name="Henrissat B."/>
            <person name="Hibbett D."/>
            <person name="Martinez A.T."/>
            <person name="Grigoriev I.V."/>
        </authorList>
    </citation>
    <scope>NUCLEOTIDE SEQUENCE</scope>
    <source>
        <strain evidence="1">MF-IS2</strain>
    </source>
</reference>
<gene>
    <name evidence="1" type="ORF">P691DRAFT_767319</name>
</gene>
<evidence type="ECO:0000313" key="1">
    <source>
        <dbReference type="EMBL" id="KAF9440733.1"/>
    </source>
</evidence>
<name>A0A9P5WX63_9AGAR</name>
<comment type="caution">
    <text evidence="1">The sequence shown here is derived from an EMBL/GenBank/DDBJ whole genome shotgun (WGS) entry which is preliminary data.</text>
</comment>
<sequence length="123" mass="13894">MPPKKTALCFKNLTVQQWEELMQEYIAQHSSMGDAGSEGMEVDVDNLGEVAKCCQELEGSQVAIQEKGKKKAKAKWVEMSEEEGNYPGTNDFDLWFRQGLQVSPGSIISFWNNHEGPSHEDHY</sequence>
<proteinExistence type="predicted"/>
<accession>A0A9P5WX63</accession>
<keyword evidence="2" id="KW-1185">Reference proteome</keyword>
<dbReference type="AlphaFoldDB" id="A0A9P5WX63"/>